<evidence type="ECO:0000313" key="10">
    <source>
        <dbReference type="Proteomes" id="UP000663981"/>
    </source>
</evidence>
<keyword evidence="4 7" id="KW-0812">Transmembrane</keyword>
<dbReference type="Pfam" id="PF07690">
    <property type="entry name" value="MFS_1"/>
    <property type="match status" value="1"/>
</dbReference>
<evidence type="ECO:0000256" key="3">
    <source>
        <dbReference type="ARBA" id="ARBA00022475"/>
    </source>
</evidence>
<feature type="transmembrane region" description="Helical" evidence="7">
    <location>
        <begin position="113"/>
        <end position="135"/>
    </location>
</feature>
<dbReference type="CDD" id="cd06173">
    <property type="entry name" value="MFS_MefA_like"/>
    <property type="match status" value="1"/>
</dbReference>
<dbReference type="InterPro" id="IPR011701">
    <property type="entry name" value="MFS"/>
</dbReference>
<feature type="transmembrane region" description="Helical" evidence="7">
    <location>
        <begin position="380"/>
        <end position="404"/>
    </location>
</feature>
<keyword evidence="3" id="KW-1003">Cell membrane</keyword>
<keyword evidence="10" id="KW-1185">Reference proteome</keyword>
<dbReference type="SUPFAM" id="SSF103473">
    <property type="entry name" value="MFS general substrate transporter"/>
    <property type="match status" value="1"/>
</dbReference>
<feature type="transmembrane region" description="Helical" evidence="7">
    <location>
        <begin position="262"/>
        <end position="282"/>
    </location>
</feature>
<feature type="transmembrane region" description="Helical" evidence="7">
    <location>
        <begin position="347"/>
        <end position="368"/>
    </location>
</feature>
<dbReference type="PANTHER" id="PTHR23513:SF6">
    <property type="entry name" value="MAJOR FACILITATOR SUPERFAMILY ASSOCIATED DOMAIN-CONTAINING PROTEIN"/>
    <property type="match status" value="1"/>
</dbReference>
<evidence type="ECO:0000256" key="4">
    <source>
        <dbReference type="ARBA" id="ARBA00022692"/>
    </source>
</evidence>
<evidence type="ECO:0000256" key="1">
    <source>
        <dbReference type="ARBA" id="ARBA00004651"/>
    </source>
</evidence>
<evidence type="ECO:0000259" key="8">
    <source>
        <dbReference type="PROSITE" id="PS50850"/>
    </source>
</evidence>
<dbReference type="InterPro" id="IPR036259">
    <property type="entry name" value="MFS_trans_sf"/>
</dbReference>
<feature type="transmembrane region" description="Helical" evidence="7">
    <location>
        <begin position="175"/>
        <end position="197"/>
    </location>
</feature>
<keyword evidence="6 7" id="KW-0472">Membrane</keyword>
<keyword evidence="5 7" id="KW-1133">Transmembrane helix</keyword>
<comment type="caution">
    <text evidence="9">The sequence shown here is derived from an EMBL/GenBank/DDBJ whole genome shotgun (WGS) entry which is preliminary data.</text>
</comment>
<dbReference type="PANTHER" id="PTHR23513">
    <property type="entry name" value="INTEGRAL MEMBRANE EFFLUX PROTEIN-RELATED"/>
    <property type="match status" value="1"/>
</dbReference>
<sequence length="447" mass="49420">MRYSCLLNIFIQHFLDWRGSIKLKTNLNEDSSLSKSNPVGNIFANRIVLAIMTSNFLLQLGIWVRNFAILLYVTDITNNDPLYVSLISVAEFAPIFIFSFIGGTFADRWKPKLTMVWCDLLSAVSILFVLLTLIYGTWHAIFFATLVSAILSQFSMPSAMRLFKQHVPGEQLQSVMAMFQSLMAIFMVIGPIIGTFVYQKYGIVTSIAVMGAMFFLSAIVLLFLPRDIEKEDTEGQGNFKKELADGFRYVLSKKVLKSMGSIFAVCGLAVGLIQPLMIFVTIEKLGMTKDFLQWLLMANGIGMLLGGGVVMAFSKKISPQKLLAIGIFASMISTIGIGWSTSIVVTILLQVFNGLFFPCIHIGINTLILKHTEESFVGRVNGVLSPLFMGMMVIGMSISGLLKIPLTLSGVYLAAGLLFLIGSMLVVPLFKLKEEDSFVKPVVEIKE</sequence>
<evidence type="ECO:0000313" key="9">
    <source>
        <dbReference type="EMBL" id="MBO1513595.1"/>
    </source>
</evidence>
<accession>A0ABS3N6C4</accession>
<feature type="transmembrane region" description="Helical" evidence="7">
    <location>
        <begin position="141"/>
        <end position="163"/>
    </location>
</feature>
<evidence type="ECO:0000256" key="6">
    <source>
        <dbReference type="ARBA" id="ARBA00023136"/>
    </source>
</evidence>
<evidence type="ECO:0000256" key="2">
    <source>
        <dbReference type="ARBA" id="ARBA00022448"/>
    </source>
</evidence>
<organism evidence="9 10">
    <name type="scientific">Metabacillus bambusae</name>
    <dbReference type="NCBI Taxonomy" id="2795218"/>
    <lineage>
        <taxon>Bacteria</taxon>
        <taxon>Bacillati</taxon>
        <taxon>Bacillota</taxon>
        <taxon>Bacilli</taxon>
        <taxon>Bacillales</taxon>
        <taxon>Bacillaceae</taxon>
        <taxon>Metabacillus</taxon>
    </lineage>
</organism>
<dbReference type="PROSITE" id="PS50850">
    <property type="entry name" value="MFS"/>
    <property type="match status" value="1"/>
</dbReference>
<proteinExistence type="predicted"/>
<feature type="transmembrane region" description="Helical" evidence="7">
    <location>
        <begin position="322"/>
        <end position="341"/>
    </location>
</feature>
<reference evidence="9 10" key="1">
    <citation type="submission" date="2021-03" db="EMBL/GenBank/DDBJ databases">
        <title>Whole genome sequence of Metabacillus bambusae BG109.</title>
        <authorList>
            <person name="Jeong J.W."/>
        </authorList>
    </citation>
    <scope>NUCLEOTIDE SEQUENCE [LARGE SCALE GENOMIC DNA]</scope>
    <source>
        <strain evidence="9 10">BG109</strain>
    </source>
</reference>
<comment type="subcellular location">
    <subcellularLocation>
        <location evidence="1">Cell membrane</location>
        <topology evidence="1">Multi-pass membrane protein</topology>
    </subcellularLocation>
</comment>
<feature type="transmembrane region" description="Helical" evidence="7">
    <location>
        <begin position="410"/>
        <end position="430"/>
    </location>
</feature>
<gene>
    <name evidence="9" type="ORF">I7822_18290</name>
</gene>
<feature type="transmembrane region" description="Helical" evidence="7">
    <location>
        <begin position="294"/>
        <end position="313"/>
    </location>
</feature>
<evidence type="ECO:0000256" key="5">
    <source>
        <dbReference type="ARBA" id="ARBA00022989"/>
    </source>
</evidence>
<name>A0ABS3N6C4_9BACI</name>
<feature type="transmembrane region" description="Helical" evidence="7">
    <location>
        <begin position="82"/>
        <end position="101"/>
    </location>
</feature>
<dbReference type="Gene3D" id="1.20.1250.20">
    <property type="entry name" value="MFS general substrate transporter like domains"/>
    <property type="match status" value="1"/>
</dbReference>
<protein>
    <submittedName>
        <fullName evidence="9">MFS transporter</fullName>
    </submittedName>
</protein>
<feature type="transmembrane region" description="Helical" evidence="7">
    <location>
        <begin position="43"/>
        <end position="62"/>
    </location>
</feature>
<feature type="transmembrane region" description="Helical" evidence="7">
    <location>
        <begin position="203"/>
        <end position="224"/>
    </location>
</feature>
<feature type="domain" description="Major facilitator superfamily (MFS) profile" evidence="8">
    <location>
        <begin position="47"/>
        <end position="434"/>
    </location>
</feature>
<dbReference type="Proteomes" id="UP000663981">
    <property type="component" value="Unassembled WGS sequence"/>
</dbReference>
<dbReference type="EMBL" id="JAGDEL010000015">
    <property type="protein sequence ID" value="MBO1513595.1"/>
    <property type="molecule type" value="Genomic_DNA"/>
</dbReference>
<keyword evidence="2" id="KW-0813">Transport</keyword>
<dbReference type="InterPro" id="IPR020846">
    <property type="entry name" value="MFS_dom"/>
</dbReference>
<evidence type="ECO:0000256" key="7">
    <source>
        <dbReference type="SAM" id="Phobius"/>
    </source>
</evidence>